<proteinExistence type="predicted"/>
<dbReference type="AlphaFoldDB" id="A0A0G3EJA4"/>
<dbReference type="Pfam" id="PF04773">
    <property type="entry name" value="FecR"/>
    <property type="match status" value="1"/>
</dbReference>
<reference evidence="5" key="1">
    <citation type="submission" date="2015-02" db="EMBL/GenBank/DDBJ databases">
        <title>Description and complete genome sequence of the first cultured representative of the subdivision 5 of the Verrucomicrobia phylum.</title>
        <authorList>
            <person name="Spring S."/>
            <person name="Bunk B."/>
            <person name="Sproer C."/>
            <person name="Klenk H.-P."/>
        </authorList>
    </citation>
    <scope>NUCLEOTIDE SEQUENCE [LARGE SCALE GENOMIC DNA]</scope>
    <source>
        <strain evidence="5">L21-Fru-AB</strain>
    </source>
</reference>
<feature type="region of interest" description="Disordered" evidence="1">
    <location>
        <begin position="176"/>
        <end position="242"/>
    </location>
</feature>
<evidence type="ECO:0000256" key="1">
    <source>
        <dbReference type="SAM" id="MobiDB-lite"/>
    </source>
</evidence>
<feature type="compositionally biased region" description="Acidic residues" evidence="1">
    <location>
        <begin position="189"/>
        <end position="198"/>
    </location>
</feature>
<dbReference type="RefSeq" id="WP_082116630.1">
    <property type="nucleotide sequence ID" value="NZ_CP010904.1"/>
</dbReference>
<gene>
    <name evidence="4" type="ORF">L21SP4_01617</name>
</gene>
<evidence type="ECO:0000259" key="3">
    <source>
        <dbReference type="Pfam" id="PF04773"/>
    </source>
</evidence>
<evidence type="ECO:0000313" key="4">
    <source>
        <dbReference type="EMBL" id="AKJ64860.1"/>
    </source>
</evidence>
<feature type="signal peptide" evidence="2">
    <location>
        <begin position="1"/>
        <end position="22"/>
    </location>
</feature>
<dbReference type="InterPro" id="IPR006860">
    <property type="entry name" value="FecR"/>
</dbReference>
<dbReference type="OrthoDB" id="7028389at2"/>
<sequence length="242" mass="26295" precursor="true">MKLWRAGMVLLAVALAGFTVEAAEVIGYVSKMQGEAEAISDGGTARELRPQSNVNLGDKIKTGRNAKLLIILRDGTEYRQGMNSVSVLDEYVFKPAKPEANKFRAKLDQGYFRVKTGRIPELNRDGFTLKTPRSVIAIRGSHVGVNVLDGFDHIFPFELSPGHEMLVNGRPLLQGNGLQVDDGGGTDPLEGDEFDAQGDENRQRTDPGGGGGRPPETPFPQQGFPDITNDDETQDEDDVTPS</sequence>
<reference evidence="4 5" key="2">
    <citation type="journal article" date="2016" name="ISME J.">
        <title>Characterization of the first cultured representative of Verrucomicrobia subdivision 5 indicates the proposal of a novel phylum.</title>
        <authorList>
            <person name="Spring S."/>
            <person name="Bunk B."/>
            <person name="Sproer C."/>
            <person name="Schumann P."/>
            <person name="Rohde M."/>
            <person name="Tindall B.J."/>
            <person name="Klenk H.P."/>
        </authorList>
    </citation>
    <scope>NUCLEOTIDE SEQUENCE [LARGE SCALE GENOMIC DNA]</scope>
    <source>
        <strain evidence="4 5">L21-Fru-AB</strain>
    </source>
</reference>
<dbReference type="EMBL" id="CP010904">
    <property type="protein sequence ID" value="AKJ64860.1"/>
    <property type="molecule type" value="Genomic_DNA"/>
</dbReference>
<dbReference type="KEGG" id="vbl:L21SP4_01617"/>
<feature type="domain" description="FecR protein" evidence="3">
    <location>
        <begin position="58"/>
        <end position="146"/>
    </location>
</feature>
<dbReference type="STRING" id="1307763.L21SP4_01617"/>
<evidence type="ECO:0000256" key="2">
    <source>
        <dbReference type="SAM" id="SignalP"/>
    </source>
</evidence>
<feature type="chain" id="PRO_5005184258" evidence="2">
    <location>
        <begin position="23"/>
        <end position="242"/>
    </location>
</feature>
<evidence type="ECO:0000313" key="5">
    <source>
        <dbReference type="Proteomes" id="UP000035268"/>
    </source>
</evidence>
<accession>A0A0G3EJA4</accession>
<name>A0A0G3EJA4_9BACT</name>
<dbReference type="Proteomes" id="UP000035268">
    <property type="component" value="Chromosome"/>
</dbReference>
<organism evidence="4 5">
    <name type="scientific">Kiritimatiella glycovorans</name>
    <dbReference type="NCBI Taxonomy" id="1307763"/>
    <lineage>
        <taxon>Bacteria</taxon>
        <taxon>Pseudomonadati</taxon>
        <taxon>Kiritimatiellota</taxon>
        <taxon>Kiritimatiellia</taxon>
        <taxon>Kiritimatiellales</taxon>
        <taxon>Kiritimatiellaceae</taxon>
        <taxon>Kiritimatiella</taxon>
    </lineage>
</organism>
<feature type="compositionally biased region" description="Acidic residues" evidence="1">
    <location>
        <begin position="228"/>
        <end position="242"/>
    </location>
</feature>
<protein>
    <submittedName>
        <fullName evidence="4">FecR protein</fullName>
    </submittedName>
</protein>
<keyword evidence="2" id="KW-0732">Signal</keyword>
<keyword evidence="5" id="KW-1185">Reference proteome</keyword>